<accession>A0ACC2PRZ2</accession>
<proteinExistence type="predicted"/>
<comment type="caution">
    <text evidence="1">The sequence shown here is derived from an EMBL/GenBank/DDBJ whole genome shotgun (WGS) entry which is preliminary data.</text>
</comment>
<dbReference type="EMBL" id="CM056741">
    <property type="protein sequence ID" value="KAJ8686364.1"/>
    <property type="molecule type" value="Genomic_DNA"/>
</dbReference>
<reference evidence="1" key="1">
    <citation type="submission" date="2023-04" db="EMBL/GenBank/DDBJ databases">
        <title>A chromosome-level genome assembly of the parasitoid wasp Eretmocerus hayati.</title>
        <authorList>
            <person name="Zhong Y."/>
            <person name="Liu S."/>
            <person name="Liu Y."/>
        </authorList>
    </citation>
    <scope>NUCLEOTIDE SEQUENCE</scope>
    <source>
        <strain evidence="1">ZJU_SS_LIU_2023</strain>
    </source>
</reference>
<protein>
    <submittedName>
        <fullName evidence="1">Uncharacterized protein</fullName>
    </submittedName>
</protein>
<organism evidence="1 2">
    <name type="scientific">Eretmocerus hayati</name>
    <dbReference type="NCBI Taxonomy" id="131215"/>
    <lineage>
        <taxon>Eukaryota</taxon>
        <taxon>Metazoa</taxon>
        <taxon>Ecdysozoa</taxon>
        <taxon>Arthropoda</taxon>
        <taxon>Hexapoda</taxon>
        <taxon>Insecta</taxon>
        <taxon>Pterygota</taxon>
        <taxon>Neoptera</taxon>
        <taxon>Endopterygota</taxon>
        <taxon>Hymenoptera</taxon>
        <taxon>Apocrita</taxon>
        <taxon>Proctotrupomorpha</taxon>
        <taxon>Chalcidoidea</taxon>
        <taxon>Aphelinidae</taxon>
        <taxon>Aphelininae</taxon>
        <taxon>Eretmocerus</taxon>
    </lineage>
</organism>
<evidence type="ECO:0000313" key="2">
    <source>
        <dbReference type="Proteomes" id="UP001239111"/>
    </source>
</evidence>
<gene>
    <name evidence="1" type="ORF">QAD02_022158</name>
</gene>
<evidence type="ECO:0000313" key="1">
    <source>
        <dbReference type="EMBL" id="KAJ8686364.1"/>
    </source>
</evidence>
<dbReference type="Proteomes" id="UP001239111">
    <property type="component" value="Chromosome 1"/>
</dbReference>
<keyword evidence="2" id="KW-1185">Reference proteome</keyword>
<name>A0ACC2PRZ2_9HYME</name>
<sequence>MAEDHSVELIMDVEEGADAALAENRSKPLKVFALEGLNSGVHDLCYGAGRSTNKYPEVIEHQLKNQCSVITFAYDYRAYCTRREWNFATFDVYIANDRRYFE</sequence>